<evidence type="ECO:0000313" key="1">
    <source>
        <dbReference type="EMBL" id="KKN01846.1"/>
    </source>
</evidence>
<dbReference type="EMBL" id="LAZR01005216">
    <property type="protein sequence ID" value="KKN01846.1"/>
    <property type="molecule type" value="Genomic_DNA"/>
</dbReference>
<dbReference type="NCBIfam" id="NF047331">
    <property type="entry name" value="phage_HTJ"/>
    <property type="match status" value="1"/>
</dbReference>
<sequence>MAYTEADLTAVRAAIAKGERSVQFADRSVTYRSMDELFQAEERIAGALATATSTRPKQSFAVASKGF</sequence>
<accession>A0A0F9PLG3</accession>
<comment type="caution">
    <text evidence="1">The sequence shown here is derived from an EMBL/GenBank/DDBJ whole genome shotgun (WGS) entry which is preliminary data.</text>
</comment>
<reference evidence="1" key="1">
    <citation type="journal article" date="2015" name="Nature">
        <title>Complex archaea that bridge the gap between prokaryotes and eukaryotes.</title>
        <authorList>
            <person name="Spang A."/>
            <person name="Saw J.H."/>
            <person name="Jorgensen S.L."/>
            <person name="Zaremba-Niedzwiedzka K."/>
            <person name="Martijn J."/>
            <person name="Lind A.E."/>
            <person name="van Eijk R."/>
            <person name="Schleper C."/>
            <person name="Guy L."/>
            <person name="Ettema T.J."/>
        </authorList>
    </citation>
    <scope>NUCLEOTIDE SEQUENCE</scope>
</reference>
<proteinExistence type="predicted"/>
<name>A0A0F9PLG3_9ZZZZ</name>
<organism evidence="1">
    <name type="scientific">marine sediment metagenome</name>
    <dbReference type="NCBI Taxonomy" id="412755"/>
    <lineage>
        <taxon>unclassified sequences</taxon>
        <taxon>metagenomes</taxon>
        <taxon>ecological metagenomes</taxon>
    </lineage>
</organism>
<dbReference type="AlphaFoldDB" id="A0A0F9PLG3"/>
<protein>
    <submittedName>
        <fullName evidence="1">Uncharacterized protein</fullName>
    </submittedName>
</protein>
<gene>
    <name evidence="1" type="ORF">LCGC14_1123630</name>
</gene>